<evidence type="ECO:0000313" key="2">
    <source>
        <dbReference type="Proteomes" id="UP000007266"/>
    </source>
</evidence>
<dbReference type="EMBL" id="KQ971354">
    <property type="protein sequence ID" value="EFA05972.1"/>
    <property type="molecule type" value="Genomic_DNA"/>
</dbReference>
<dbReference type="OrthoDB" id="6763801at2759"/>
<reference evidence="1 2" key="1">
    <citation type="journal article" date="2008" name="Nature">
        <title>The genome of the model beetle and pest Tribolium castaneum.</title>
        <authorList>
            <consortium name="Tribolium Genome Sequencing Consortium"/>
            <person name="Richards S."/>
            <person name="Gibbs R.A."/>
            <person name="Weinstock G.M."/>
            <person name="Brown S.J."/>
            <person name="Denell R."/>
            <person name="Beeman R.W."/>
            <person name="Gibbs R."/>
            <person name="Beeman R.W."/>
            <person name="Brown S.J."/>
            <person name="Bucher G."/>
            <person name="Friedrich M."/>
            <person name="Grimmelikhuijzen C.J."/>
            <person name="Klingler M."/>
            <person name="Lorenzen M."/>
            <person name="Richards S."/>
            <person name="Roth S."/>
            <person name="Schroder R."/>
            <person name="Tautz D."/>
            <person name="Zdobnov E.M."/>
            <person name="Muzny D."/>
            <person name="Gibbs R.A."/>
            <person name="Weinstock G.M."/>
            <person name="Attaway T."/>
            <person name="Bell S."/>
            <person name="Buhay C.J."/>
            <person name="Chandrabose M.N."/>
            <person name="Chavez D."/>
            <person name="Clerk-Blankenburg K.P."/>
            <person name="Cree A."/>
            <person name="Dao M."/>
            <person name="Davis C."/>
            <person name="Chacko J."/>
            <person name="Dinh H."/>
            <person name="Dugan-Rocha S."/>
            <person name="Fowler G."/>
            <person name="Garner T.T."/>
            <person name="Garnes J."/>
            <person name="Gnirke A."/>
            <person name="Hawes A."/>
            <person name="Hernandez J."/>
            <person name="Hines S."/>
            <person name="Holder M."/>
            <person name="Hume J."/>
            <person name="Jhangiani S.N."/>
            <person name="Joshi V."/>
            <person name="Khan Z.M."/>
            <person name="Jackson L."/>
            <person name="Kovar C."/>
            <person name="Kowis A."/>
            <person name="Lee S."/>
            <person name="Lewis L.R."/>
            <person name="Margolis J."/>
            <person name="Morgan M."/>
            <person name="Nazareth L.V."/>
            <person name="Nguyen N."/>
            <person name="Okwuonu G."/>
            <person name="Parker D."/>
            <person name="Richards S."/>
            <person name="Ruiz S.J."/>
            <person name="Santibanez J."/>
            <person name="Savard J."/>
            <person name="Scherer S.E."/>
            <person name="Schneider B."/>
            <person name="Sodergren E."/>
            <person name="Tautz D."/>
            <person name="Vattahil S."/>
            <person name="Villasana D."/>
            <person name="White C.S."/>
            <person name="Wright R."/>
            <person name="Park Y."/>
            <person name="Beeman R.W."/>
            <person name="Lord J."/>
            <person name="Oppert B."/>
            <person name="Lorenzen M."/>
            <person name="Brown S."/>
            <person name="Wang L."/>
            <person name="Savard J."/>
            <person name="Tautz D."/>
            <person name="Richards S."/>
            <person name="Weinstock G."/>
            <person name="Gibbs R.A."/>
            <person name="Liu Y."/>
            <person name="Worley K."/>
            <person name="Weinstock G."/>
            <person name="Elsik C.G."/>
            <person name="Reese J.T."/>
            <person name="Elhaik E."/>
            <person name="Landan G."/>
            <person name="Graur D."/>
            <person name="Arensburger P."/>
            <person name="Atkinson P."/>
            <person name="Beeman R.W."/>
            <person name="Beidler J."/>
            <person name="Brown S.J."/>
            <person name="Demuth J.P."/>
            <person name="Drury D.W."/>
            <person name="Du Y.Z."/>
            <person name="Fujiwara H."/>
            <person name="Lorenzen M."/>
            <person name="Maselli V."/>
            <person name="Osanai M."/>
            <person name="Park Y."/>
            <person name="Robertson H.M."/>
            <person name="Tu Z."/>
            <person name="Wang J.J."/>
            <person name="Wang S."/>
            <person name="Richards S."/>
            <person name="Song H."/>
            <person name="Zhang L."/>
            <person name="Sodergren E."/>
            <person name="Werner D."/>
            <person name="Stanke M."/>
            <person name="Morgenstern B."/>
            <person name="Solovyev V."/>
            <person name="Kosarev P."/>
            <person name="Brown G."/>
            <person name="Chen H.C."/>
            <person name="Ermolaeva O."/>
            <person name="Hlavina W."/>
            <person name="Kapustin Y."/>
            <person name="Kiryutin B."/>
            <person name="Kitts P."/>
            <person name="Maglott D."/>
            <person name="Pruitt K."/>
            <person name="Sapojnikov V."/>
            <person name="Souvorov A."/>
            <person name="Mackey A.J."/>
            <person name="Waterhouse R.M."/>
            <person name="Wyder S."/>
            <person name="Zdobnov E.M."/>
            <person name="Zdobnov E.M."/>
            <person name="Wyder S."/>
            <person name="Kriventseva E.V."/>
            <person name="Kadowaki T."/>
            <person name="Bork P."/>
            <person name="Aranda M."/>
            <person name="Bao R."/>
            <person name="Beermann A."/>
            <person name="Berns N."/>
            <person name="Bolognesi R."/>
            <person name="Bonneton F."/>
            <person name="Bopp D."/>
            <person name="Brown S.J."/>
            <person name="Bucher G."/>
            <person name="Butts T."/>
            <person name="Chaumot A."/>
            <person name="Denell R.E."/>
            <person name="Ferrier D.E."/>
            <person name="Friedrich M."/>
            <person name="Gordon C.M."/>
            <person name="Jindra M."/>
            <person name="Klingler M."/>
            <person name="Lan Q."/>
            <person name="Lattorff H.M."/>
            <person name="Laudet V."/>
            <person name="von Levetsow C."/>
            <person name="Liu Z."/>
            <person name="Lutz R."/>
            <person name="Lynch J.A."/>
            <person name="da Fonseca R.N."/>
            <person name="Posnien N."/>
            <person name="Reuter R."/>
            <person name="Roth S."/>
            <person name="Savard J."/>
            <person name="Schinko J.B."/>
            <person name="Schmitt C."/>
            <person name="Schoppmeier M."/>
            <person name="Schroder R."/>
            <person name="Shippy T.D."/>
            <person name="Simonnet F."/>
            <person name="Marques-Souza H."/>
            <person name="Tautz D."/>
            <person name="Tomoyasu Y."/>
            <person name="Trauner J."/>
            <person name="Van der Zee M."/>
            <person name="Vervoort M."/>
            <person name="Wittkopp N."/>
            <person name="Wimmer E.A."/>
            <person name="Yang X."/>
            <person name="Jones A.K."/>
            <person name="Sattelle D.B."/>
            <person name="Ebert P.R."/>
            <person name="Nelson D."/>
            <person name="Scott J.G."/>
            <person name="Beeman R.W."/>
            <person name="Muthukrishnan S."/>
            <person name="Kramer K.J."/>
            <person name="Arakane Y."/>
            <person name="Beeman R.W."/>
            <person name="Zhu Q."/>
            <person name="Hogenkamp D."/>
            <person name="Dixit R."/>
            <person name="Oppert B."/>
            <person name="Jiang H."/>
            <person name="Zou Z."/>
            <person name="Marshall J."/>
            <person name="Elpidina E."/>
            <person name="Vinokurov K."/>
            <person name="Oppert C."/>
            <person name="Zou Z."/>
            <person name="Evans J."/>
            <person name="Lu Z."/>
            <person name="Zhao P."/>
            <person name="Sumathipala N."/>
            <person name="Altincicek B."/>
            <person name="Vilcinskas A."/>
            <person name="Williams M."/>
            <person name="Hultmark D."/>
            <person name="Hetru C."/>
            <person name="Jiang H."/>
            <person name="Grimmelikhuijzen C.J."/>
            <person name="Hauser F."/>
            <person name="Cazzamali G."/>
            <person name="Williamson M."/>
            <person name="Park Y."/>
            <person name="Li B."/>
            <person name="Tanaka Y."/>
            <person name="Predel R."/>
            <person name="Neupert S."/>
            <person name="Schachtner J."/>
            <person name="Verleyen P."/>
            <person name="Raible F."/>
            <person name="Bork P."/>
            <person name="Friedrich M."/>
            <person name="Walden K.K."/>
            <person name="Robertson H.M."/>
            <person name="Angeli S."/>
            <person name="Foret S."/>
            <person name="Bucher G."/>
            <person name="Schuetz S."/>
            <person name="Maleszka R."/>
            <person name="Wimmer E.A."/>
            <person name="Beeman R.W."/>
            <person name="Lorenzen M."/>
            <person name="Tomoyasu Y."/>
            <person name="Miller S.C."/>
            <person name="Grossmann D."/>
            <person name="Bucher G."/>
        </authorList>
    </citation>
    <scope>NUCLEOTIDE SEQUENCE [LARGE SCALE GENOMIC DNA]</scope>
    <source>
        <strain evidence="1 2">Georgia GA2</strain>
    </source>
</reference>
<organism evidence="1 2">
    <name type="scientific">Tribolium castaneum</name>
    <name type="common">Red flour beetle</name>
    <dbReference type="NCBI Taxonomy" id="7070"/>
    <lineage>
        <taxon>Eukaryota</taxon>
        <taxon>Metazoa</taxon>
        <taxon>Ecdysozoa</taxon>
        <taxon>Arthropoda</taxon>
        <taxon>Hexapoda</taxon>
        <taxon>Insecta</taxon>
        <taxon>Pterygota</taxon>
        <taxon>Neoptera</taxon>
        <taxon>Endopterygota</taxon>
        <taxon>Coleoptera</taxon>
        <taxon>Polyphaga</taxon>
        <taxon>Cucujiformia</taxon>
        <taxon>Tenebrionidae</taxon>
        <taxon>Tenebrionidae incertae sedis</taxon>
        <taxon>Tribolium</taxon>
    </lineage>
</organism>
<name>D6WRM3_TRICA</name>
<dbReference type="InParanoid" id="D6WRM3"/>
<evidence type="ECO:0000313" key="1">
    <source>
        <dbReference type="EMBL" id="EFA05972.1"/>
    </source>
</evidence>
<accession>D6WRM3</accession>
<dbReference type="AlphaFoldDB" id="D6WRM3"/>
<gene>
    <name evidence="1" type="primary">AUGUSTUS-3.0.2_08796</name>
    <name evidence="1" type="ORF">TcasGA2_TC008796</name>
</gene>
<dbReference type="FunCoup" id="D6WRM3">
    <property type="interactions" value="9"/>
</dbReference>
<proteinExistence type="predicted"/>
<dbReference type="KEGG" id="tca:664501"/>
<dbReference type="eggNOG" id="ENOG502S4RT">
    <property type="taxonomic scope" value="Eukaryota"/>
</dbReference>
<dbReference type="PhylomeDB" id="D6WRM3"/>
<reference evidence="1 2" key="2">
    <citation type="journal article" date="2010" name="Nucleic Acids Res.">
        <title>BeetleBase in 2010: revisions to provide comprehensive genomic information for Tribolium castaneum.</title>
        <authorList>
            <person name="Kim H.S."/>
            <person name="Murphy T."/>
            <person name="Xia J."/>
            <person name="Caragea D."/>
            <person name="Park Y."/>
            <person name="Beeman R.W."/>
            <person name="Lorenzen M.D."/>
            <person name="Butcher S."/>
            <person name="Manak J.R."/>
            <person name="Brown S.J."/>
        </authorList>
    </citation>
    <scope>GENOME REANNOTATION</scope>
    <source>
        <strain evidence="1 2">Georgia GA2</strain>
    </source>
</reference>
<dbReference type="OMA" id="MTLHRGY"/>
<sequence>MALYLSRFYVSSSRFISLLTLTRVLPQFYSKFEADVIDDFTTQLMQSKISKWESKKRQNQALLENIPKSDDTHLGEISVENMGSDQLGFLFQNAIDSNDTKAVKNLINLCIQHNKSPTVNTIVNVLSICGASGDKETISQIQELCKTHHPTALEDNSNFRHYLAKAIWTKGDISKALEMFENVYRENPFLRRSIRLMLKYLISDLITNGSEAALANTIAFSERIHRDFQDVSPLTCVWQACFLSEWFTDQSVALELLEKHNGLCKSVINRIPYVVFVSLKCHRTEVVYRLLEILLKFKMKQQYSNVLESLLEYQFRYGDWNQCSEIIRWAVDNDVALPKTHHIKLINSKLNKKMKTPFAQLEQESGEKPKWKL</sequence>
<keyword evidence="2" id="KW-1185">Reference proteome</keyword>
<dbReference type="HOGENOM" id="CLU_748567_0_0_1"/>
<dbReference type="Proteomes" id="UP000007266">
    <property type="component" value="Linkage group 7"/>
</dbReference>
<protein>
    <submittedName>
        <fullName evidence="1">Uncharacterized protein</fullName>
    </submittedName>
</protein>